<feature type="transmembrane region" description="Helical" evidence="1">
    <location>
        <begin position="98"/>
        <end position="123"/>
    </location>
</feature>
<dbReference type="Proteomes" id="UP001304298">
    <property type="component" value="Unassembled WGS sequence"/>
</dbReference>
<keyword evidence="1" id="KW-0812">Transmembrane</keyword>
<gene>
    <name evidence="2" type="ORF">VA596_06635</name>
</gene>
<organism evidence="2 3">
    <name type="scientific">Amycolatopsis heterodermiae</name>
    <dbReference type="NCBI Taxonomy" id="3110235"/>
    <lineage>
        <taxon>Bacteria</taxon>
        <taxon>Bacillati</taxon>
        <taxon>Actinomycetota</taxon>
        <taxon>Actinomycetes</taxon>
        <taxon>Pseudonocardiales</taxon>
        <taxon>Pseudonocardiaceae</taxon>
        <taxon>Amycolatopsis</taxon>
    </lineage>
</organism>
<feature type="transmembrane region" description="Helical" evidence="1">
    <location>
        <begin position="43"/>
        <end position="66"/>
    </location>
</feature>
<proteinExistence type="predicted"/>
<dbReference type="EMBL" id="JAYFSI010000001">
    <property type="protein sequence ID" value="MEA5359208.1"/>
    <property type="molecule type" value="Genomic_DNA"/>
</dbReference>
<keyword evidence="1" id="KW-1133">Transmembrane helix</keyword>
<comment type="caution">
    <text evidence="2">The sequence shown here is derived from an EMBL/GenBank/DDBJ whole genome shotgun (WGS) entry which is preliminary data.</text>
</comment>
<dbReference type="RefSeq" id="WP_323324432.1">
    <property type="nucleotide sequence ID" value="NZ_JAYFSI010000001.1"/>
</dbReference>
<evidence type="ECO:0000313" key="2">
    <source>
        <dbReference type="EMBL" id="MEA5359208.1"/>
    </source>
</evidence>
<keyword evidence="1" id="KW-0472">Membrane</keyword>
<evidence type="ECO:0000313" key="3">
    <source>
        <dbReference type="Proteomes" id="UP001304298"/>
    </source>
</evidence>
<keyword evidence="3" id="KW-1185">Reference proteome</keyword>
<feature type="transmembrane region" description="Helical" evidence="1">
    <location>
        <begin position="73"/>
        <end position="92"/>
    </location>
</feature>
<evidence type="ECO:0000256" key="1">
    <source>
        <dbReference type="SAM" id="Phobius"/>
    </source>
</evidence>
<name>A0ABU5QZ82_9PSEU</name>
<protein>
    <submittedName>
        <fullName evidence="2">Uncharacterized protein</fullName>
    </submittedName>
</protein>
<sequence>MVLAALAGGAGTGVLWVWAGHRYDTMCADAVEGMCATVNDAGLGLLVVWAALGGSALLTLLTLMVARIWPQRPAVLSAFVALVPLLVVYNVTGVLGDYRILLLAVVSALVQTPWPWLAGIRFLPSRRAR</sequence>
<accession>A0ABU5QZ82</accession>
<reference evidence="2 3" key="1">
    <citation type="submission" date="2023-12" db="EMBL/GenBank/DDBJ databases">
        <title>Amycolatopsis sp. V23-08.</title>
        <authorList>
            <person name="Somphong A."/>
        </authorList>
    </citation>
    <scope>NUCLEOTIDE SEQUENCE [LARGE SCALE GENOMIC DNA]</scope>
    <source>
        <strain evidence="2 3">V23-08</strain>
    </source>
</reference>